<dbReference type="EMBL" id="RJLM01000013">
    <property type="protein sequence ID" value="RWX53589.1"/>
    <property type="molecule type" value="Genomic_DNA"/>
</dbReference>
<name>A0A3S3QQP5_9GAMM</name>
<protein>
    <submittedName>
        <fullName evidence="13">Tetratricopeptide repeat protein</fullName>
    </submittedName>
</protein>
<dbReference type="InterPro" id="IPR005254">
    <property type="entry name" value="Heme_biosyn_assoc_TPR_pro"/>
</dbReference>
<keyword evidence="4" id="KW-1003">Cell membrane</keyword>
<gene>
    <name evidence="13" type="ORF">EDI28_21345</name>
</gene>
<keyword evidence="14" id="KW-1185">Reference proteome</keyword>
<dbReference type="GO" id="GO:0042168">
    <property type="term" value="P:heme metabolic process"/>
    <property type="evidence" value="ECO:0007669"/>
    <property type="project" value="InterPro"/>
</dbReference>
<comment type="function">
    <text evidence="1">Involved in a late step of protoheme IX synthesis.</text>
</comment>
<dbReference type="Pfam" id="PF07219">
    <property type="entry name" value="HemY_N"/>
    <property type="match status" value="1"/>
</dbReference>
<sequence length="396" mass="44068">MIKLLLLVAALIAGIVAGPMLAGNQGYVLISVANQTLEMSLTTLILLVVILFGSFFLLETIIKRILSVGSSTRGWLSGRKARKARQLTSTGLMKVIEGDWKQAEKLVVKAAKHSDTPLLNYLAAAEAAQSQGDANQRDEYLKLAADIDSQNLAVALTRAKLQFRQQQYEQAVATLHDIQHEHSRNPVLLALLKDCYLKLEDWKPLLAQLPQLEKLGVITAEEAAELQIKAECGLMTHITQQNGSEGLMGHWNSLNRKTKQRPELIACFVRLMSSHSADSEAYTVLRDALKKNNNDEDLIELVPALNLADYHPAIVRLQDLLRYDSSNPSTYSALGQLFMREEKWEEAKKHFEKAIELRPNMADYGYLVDVMEKLNDSEAAADLSRQALTLALPAKN</sequence>
<evidence type="ECO:0000256" key="10">
    <source>
        <dbReference type="PROSITE-ProRule" id="PRU00339"/>
    </source>
</evidence>
<dbReference type="RefSeq" id="WP_128785882.1">
    <property type="nucleotide sequence ID" value="NZ_JAKJSG010000024.1"/>
</dbReference>
<dbReference type="SMART" id="SM00028">
    <property type="entry name" value="TPR"/>
    <property type="match status" value="2"/>
</dbReference>
<dbReference type="Pfam" id="PF00515">
    <property type="entry name" value="TPR_1"/>
    <property type="match status" value="1"/>
</dbReference>
<evidence type="ECO:0000256" key="5">
    <source>
        <dbReference type="ARBA" id="ARBA00022519"/>
    </source>
</evidence>
<keyword evidence="7 11" id="KW-1133">Transmembrane helix</keyword>
<accession>A0A3S3QQP5</accession>
<keyword evidence="9" id="KW-0627">Porphyrin biosynthesis</keyword>
<dbReference type="AlphaFoldDB" id="A0A3S3QQP5"/>
<feature type="transmembrane region" description="Helical" evidence="11">
    <location>
        <begin position="41"/>
        <end position="58"/>
    </location>
</feature>
<feature type="domain" description="HemY N-terminal" evidence="12">
    <location>
        <begin position="26"/>
        <end position="132"/>
    </location>
</feature>
<proteinExistence type="predicted"/>
<keyword evidence="6 11" id="KW-0812">Transmembrane</keyword>
<evidence type="ECO:0000256" key="9">
    <source>
        <dbReference type="ARBA" id="ARBA00023244"/>
    </source>
</evidence>
<dbReference type="Proteomes" id="UP000287563">
    <property type="component" value="Unassembled WGS sequence"/>
</dbReference>
<keyword evidence="8 11" id="KW-0472">Membrane</keyword>
<evidence type="ECO:0000313" key="13">
    <source>
        <dbReference type="EMBL" id="RWX53589.1"/>
    </source>
</evidence>
<evidence type="ECO:0000313" key="14">
    <source>
        <dbReference type="Proteomes" id="UP000287563"/>
    </source>
</evidence>
<dbReference type="PROSITE" id="PS50005">
    <property type="entry name" value="TPR"/>
    <property type="match status" value="1"/>
</dbReference>
<feature type="repeat" description="TPR" evidence="10">
    <location>
        <begin position="328"/>
        <end position="361"/>
    </location>
</feature>
<reference evidence="13 14" key="1">
    <citation type="submission" date="2018-11" db="EMBL/GenBank/DDBJ databases">
        <title>Photobacterium sp. BEI247 sp. nov., a marine bacterium isolated from Yongle Blue Hole in the South China Sea.</title>
        <authorList>
            <person name="Wang X."/>
        </authorList>
    </citation>
    <scope>NUCLEOTIDE SEQUENCE [LARGE SCALE GENOMIC DNA]</scope>
    <source>
        <strain evidence="14">BEI247</strain>
    </source>
</reference>
<comment type="caution">
    <text evidence="13">The sequence shown here is derived from an EMBL/GenBank/DDBJ whole genome shotgun (WGS) entry which is preliminary data.</text>
</comment>
<evidence type="ECO:0000259" key="12">
    <source>
        <dbReference type="Pfam" id="PF07219"/>
    </source>
</evidence>
<evidence type="ECO:0000256" key="8">
    <source>
        <dbReference type="ARBA" id="ARBA00023136"/>
    </source>
</evidence>
<keyword evidence="10" id="KW-0802">TPR repeat</keyword>
<dbReference type="OrthoDB" id="7067577at2"/>
<evidence type="ECO:0000256" key="4">
    <source>
        <dbReference type="ARBA" id="ARBA00022475"/>
    </source>
</evidence>
<dbReference type="NCBIfam" id="TIGR00540">
    <property type="entry name" value="TPR_hemY_coli"/>
    <property type="match status" value="1"/>
</dbReference>
<dbReference type="GO" id="GO:0005886">
    <property type="term" value="C:plasma membrane"/>
    <property type="evidence" value="ECO:0007669"/>
    <property type="project" value="UniProtKB-SubCell"/>
</dbReference>
<comment type="pathway">
    <text evidence="3">Porphyrin-containing compound metabolism; protoheme biosynthesis.</text>
</comment>
<evidence type="ECO:0000256" key="1">
    <source>
        <dbReference type="ARBA" id="ARBA00002962"/>
    </source>
</evidence>
<evidence type="ECO:0000256" key="3">
    <source>
        <dbReference type="ARBA" id="ARBA00004744"/>
    </source>
</evidence>
<keyword evidence="5" id="KW-0997">Cell inner membrane</keyword>
<dbReference type="PROSITE" id="PS50293">
    <property type="entry name" value="TPR_REGION"/>
    <property type="match status" value="1"/>
</dbReference>
<dbReference type="InterPro" id="IPR019734">
    <property type="entry name" value="TPR_rpt"/>
</dbReference>
<dbReference type="InterPro" id="IPR010817">
    <property type="entry name" value="HemY_N"/>
</dbReference>
<organism evidence="13 14">
    <name type="scientific">Photobacterium chitinilyticum</name>
    <dbReference type="NCBI Taxonomy" id="2485123"/>
    <lineage>
        <taxon>Bacteria</taxon>
        <taxon>Pseudomonadati</taxon>
        <taxon>Pseudomonadota</taxon>
        <taxon>Gammaproteobacteria</taxon>
        <taxon>Vibrionales</taxon>
        <taxon>Vibrionaceae</taxon>
        <taxon>Photobacterium</taxon>
    </lineage>
</organism>
<dbReference type="Gene3D" id="1.25.40.10">
    <property type="entry name" value="Tetratricopeptide repeat domain"/>
    <property type="match status" value="2"/>
</dbReference>
<evidence type="ECO:0000256" key="6">
    <source>
        <dbReference type="ARBA" id="ARBA00022692"/>
    </source>
</evidence>
<comment type="subcellular location">
    <subcellularLocation>
        <location evidence="2">Cell inner membrane</location>
        <topology evidence="2">Multi-pass membrane protein</topology>
    </subcellularLocation>
</comment>
<dbReference type="UniPathway" id="UPA00252"/>
<dbReference type="SUPFAM" id="SSF48452">
    <property type="entry name" value="TPR-like"/>
    <property type="match status" value="1"/>
</dbReference>
<evidence type="ECO:0000256" key="2">
    <source>
        <dbReference type="ARBA" id="ARBA00004429"/>
    </source>
</evidence>
<dbReference type="InterPro" id="IPR011990">
    <property type="entry name" value="TPR-like_helical_dom_sf"/>
</dbReference>
<evidence type="ECO:0000256" key="7">
    <source>
        <dbReference type="ARBA" id="ARBA00022989"/>
    </source>
</evidence>
<evidence type="ECO:0000256" key="11">
    <source>
        <dbReference type="SAM" id="Phobius"/>
    </source>
</evidence>
<dbReference type="GO" id="GO:0006779">
    <property type="term" value="P:porphyrin-containing compound biosynthetic process"/>
    <property type="evidence" value="ECO:0007669"/>
    <property type="project" value="UniProtKB-KW"/>
</dbReference>